<reference evidence="5" key="1">
    <citation type="journal article" date="2022" name="bioRxiv">
        <title>Sequencing and chromosome-scale assembly of the giantPleurodeles waltlgenome.</title>
        <authorList>
            <person name="Brown T."/>
            <person name="Elewa A."/>
            <person name="Iarovenko S."/>
            <person name="Subramanian E."/>
            <person name="Araus A.J."/>
            <person name="Petzold A."/>
            <person name="Susuki M."/>
            <person name="Suzuki K.-i.T."/>
            <person name="Hayashi T."/>
            <person name="Toyoda A."/>
            <person name="Oliveira C."/>
            <person name="Osipova E."/>
            <person name="Leigh N.D."/>
            <person name="Simon A."/>
            <person name="Yun M.H."/>
        </authorList>
    </citation>
    <scope>NUCLEOTIDE SEQUENCE</scope>
    <source>
        <strain evidence="5">20211129_DDA</strain>
        <tissue evidence="5">Liver</tissue>
    </source>
</reference>
<comment type="similarity">
    <text evidence="1 2">Belongs to the calycin superfamily. Lipocalin family.</text>
</comment>
<dbReference type="InterPro" id="IPR002345">
    <property type="entry name" value="Lipocalin"/>
</dbReference>
<dbReference type="Gene3D" id="2.40.128.20">
    <property type="match status" value="1"/>
</dbReference>
<dbReference type="GO" id="GO:0036094">
    <property type="term" value="F:small molecule binding"/>
    <property type="evidence" value="ECO:0007669"/>
    <property type="project" value="InterPro"/>
</dbReference>
<keyword evidence="6" id="KW-1185">Reference proteome</keyword>
<evidence type="ECO:0000313" key="6">
    <source>
        <dbReference type="Proteomes" id="UP001066276"/>
    </source>
</evidence>
<evidence type="ECO:0000256" key="2">
    <source>
        <dbReference type="RuleBase" id="RU003695"/>
    </source>
</evidence>
<gene>
    <name evidence="5" type="ORF">NDU88_011914</name>
</gene>
<organism evidence="5 6">
    <name type="scientific">Pleurodeles waltl</name>
    <name type="common">Iberian ribbed newt</name>
    <dbReference type="NCBI Taxonomy" id="8319"/>
    <lineage>
        <taxon>Eukaryota</taxon>
        <taxon>Metazoa</taxon>
        <taxon>Chordata</taxon>
        <taxon>Craniata</taxon>
        <taxon>Vertebrata</taxon>
        <taxon>Euteleostomi</taxon>
        <taxon>Amphibia</taxon>
        <taxon>Batrachia</taxon>
        <taxon>Caudata</taxon>
        <taxon>Salamandroidea</taxon>
        <taxon>Salamandridae</taxon>
        <taxon>Pleurodelinae</taxon>
        <taxon>Pleurodeles</taxon>
    </lineage>
</organism>
<proteinExistence type="inferred from homology"/>
<dbReference type="InterPro" id="IPR022272">
    <property type="entry name" value="Lipocalin_CS"/>
</dbReference>
<comment type="caution">
    <text evidence="5">The sequence shown here is derived from an EMBL/GenBank/DDBJ whole genome shotgun (WGS) entry which is preliminary data.</text>
</comment>
<feature type="chain" id="PRO_5044012218" description="Lipocalin/cytosolic fatty-acid binding domain-containing protein" evidence="3">
    <location>
        <begin position="21"/>
        <end position="183"/>
    </location>
</feature>
<feature type="signal peptide" evidence="3">
    <location>
        <begin position="1"/>
        <end position="20"/>
    </location>
</feature>
<evidence type="ECO:0000256" key="1">
    <source>
        <dbReference type="ARBA" id="ARBA00006889"/>
    </source>
</evidence>
<dbReference type="AlphaFoldDB" id="A0AAV7R011"/>
<name>A0AAV7R011_PLEWA</name>
<accession>A0AAV7R011</accession>
<dbReference type="SUPFAM" id="SSF50814">
    <property type="entry name" value="Lipocalins"/>
    <property type="match status" value="1"/>
</dbReference>
<dbReference type="PANTHER" id="PTHR11430:SF32">
    <property type="entry name" value="CHLOROPLASTIC LIPOCALIN"/>
    <property type="match status" value="1"/>
</dbReference>
<dbReference type="EMBL" id="JANPWB010000010">
    <property type="protein sequence ID" value="KAJ1145628.1"/>
    <property type="molecule type" value="Genomic_DNA"/>
</dbReference>
<feature type="domain" description="Lipocalin/cytosolic fatty-acid binding" evidence="4">
    <location>
        <begin position="34"/>
        <end position="177"/>
    </location>
</feature>
<dbReference type="Proteomes" id="UP001066276">
    <property type="component" value="Chromosome 6"/>
</dbReference>
<evidence type="ECO:0000259" key="4">
    <source>
        <dbReference type="Pfam" id="PF00061"/>
    </source>
</evidence>
<dbReference type="PANTHER" id="PTHR11430">
    <property type="entry name" value="LIPOCALIN"/>
    <property type="match status" value="1"/>
</dbReference>
<dbReference type="PRINTS" id="PR00179">
    <property type="entry name" value="LIPOCALIN"/>
</dbReference>
<keyword evidence="3" id="KW-0732">Signal</keyword>
<dbReference type="InterPro" id="IPR012674">
    <property type="entry name" value="Calycin"/>
</dbReference>
<dbReference type="PROSITE" id="PS00213">
    <property type="entry name" value="LIPOCALIN"/>
    <property type="match status" value="1"/>
</dbReference>
<evidence type="ECO:0000256" key="3">
    <source>
        <dbReference type="SAM" id="SignalP"/>
    </source>
</evidence>
<dbReference type="InterPro" id="IPR000566">
    <property type="entry name" value="Lipocln_cytosolic_FA-bd_dom"/>
</dbReference>
<protein>
    <recommendedName>
        <fullName evidence="4">Lipocalin/cytosolic fatty-acid binding domain-containing protein</fullName>
    </recommendedName>
</protein>
<sequence length="183" mass="20839">MQVAALSLGMVFLCCLQAYAEVPVQPDFQDDKIVGKWHSIGIASNSRWFQNKKDTLTMCTTIINQNADGTLEVTSTYPRADRCETRSMTFIKTEQPGRFRATSPRWGSEHDIRIVSTNYDEYALVFNRKAKATDFFTMVTLYGRSKNLRPELLEKFEKFSLDQGLPQSSIITLPQTDKCMTDA</sequence>
<dbReference type="Pfam" id="PF00061">
    <property type="entry name" value="Lipocalin"/>
    <property type="match status" value="1"/>
</dbReference>
<dbReference type="PRINTS" id="PR01254">
    <property type="entry name" value="PGNDSYNTHASE"/>
</dbReference>
<evidence type="ECO:0000313" key="5">
    <source>
        <dbReference type="EMBL" id="KAJ1145628.1"/>
    </source>
</evidence>